<dbReference type="RefSeq" id="WP_236808443.1">
    <property type="nucleotide sequence ID" value="NZ_CP015163.1"/>
</dbReference>
<comment type="similarity">
    <text evidence="1">Belongs to the mycobacterial PPE family.</text>
</comment>
<feature type="domain" description="PPE" evidence="3">
    <location>
        <begin position="13"/>
        <end position="106"/>
    </location>
</feature>
<proteinExistence type="inferred from homology"/>
<feature type="compositionally biased region" description="Gly residues" evidence="2">
    <location>
        <begin position="188"/>
        <end position="213"/>
    </location>
</feature>
<name>A0A344LF79_9PSEU</name>
<feature type="compositionally biased region" description="Gly residues" evidence="2">
    <location>
        <begin position="373"/>
        <end position="384"/>
    </location>
</feature>
<feature type="compositionally biased region" description="Low complexity" evidence="2">
    <location>
        <begin position="336"/>
        <end position="347"/>
    </location>
</feature>
<accession>A0A344LF79</accession>
<feature type="compositionally biased region" description="Gly residues" evidence="2">
    <location>
        <begin position="289"/>
        <end position="322"/>
    </location>
</feature>
<dbReference type="Pfam" id="PF00823">
    <property type="entry name" value="PPE"/>
    <property type="match status" value="1"/>
</dbReference>
<sequence length="430" mass="42083">MNGPLNASQIYEQINGGPGTNWLVAAQESSVSLTSNLSERAQQIANLASKIQAGWTGEAGNNAANAALPLAKASLEDASLLAKAGSALEDQTSAFGTVKNSVVPVPPNKPELTSADVFEAITTGNWNSYNDKVGDWQAKSQQNIDAFAGYHATSMGNGDTMPSSFTPLVDPGASVSLAEAGGEKNAPPGGGQPNGPTGGVGGGQPHPIGGGQPNTGQPNGSQPNAGQPNVPAQGTPPAPNPTDNTKAAAYNPPTTPKMPPTTPYLPPSGPTNPGVPTPVGAFNTNFGPGANGQPGGTGRVGGGTGRIGPGGQPGVGTGGQPGKPGAPGPVAGGPGRPAVPGNPAGPGRMVGGGMPVEGVAARGGAAGATGRPGAPGGAPMGGAAPGANRGEEDKEHQRPDYLLGPDPDVLFGGDREKPVPPVIGETRKPD</sequence>
<dbReference type="SUPFAM" id="SSF140459">
    <property type="entry name" value="PE/PPE dimer-like"/>
    <property type="match status" value="1"/>
</dbReference>
<dbReference type="EMBL" id="CP015163">
    <property type="protein sequence ID" value="AXB46703.1"/>
    <property type="molecule type" value="Genomic_DNA"/>
</dbReference>
<evidence type="ECO:0000256" key="1">
    <source>
        <dbReference type="ARBA" id="ARBA00010652"/>
    </source>
</evidence>
<dbReference type="Proteomes" id="UP000250434">
    <property type="component" value="Chromosome"/>
</dbReference>
<feature type="compositionally biased region" description="Low complexity" evidence="2">
    <location>
        <begin position="356"/>
        <end position="372"/>
    </location>
</feature>
<dbReference type="InterPro" id="IPR038332">
    <property type="entry name" value="PPE_sf"/>
</dbReference>
<feature type="region of interest" description="Disordered" evidence="2">
    <location>
        <begin position="178"/>
        <end position="430"/>
    </location>
</feature>
<dbReference type="Gene3D" id="1.20.1260.20">
    <property type="entry name" value="PPE superfamily"/>
    <property type="match status" value="1"/>
</dbReference>
<keyword evidence="5" id="KW-1185">Reference proteome</keyword>
<feature type="compositionally biased region" description="Low complexity" evidence="2">
    <location>
        <begin position="214"/>
        <end position="224"/>
    </location>
</feature>
<evidence type="ECO:0000259" key="3">
    <source>
        <dbReference type="Pfam" id="PF00823"/>
    </source>
</evidence>
<evidence type="ECO:0000313" key="5">
    <source>
        <dbReference type="Proteomes" id="UP000250434"/>
    </source>
</evidence>
<protein>
    <recommendedName>
        <fullName evidence="3">PPE domain-containing protein</fullName>
    </recommendedName>
</protein>
<evidence type="ECO:0000256" key="2">
    <source>
        <dbReference type="SAM" id="MobiDB-lite"/>
    </source>
</evidence>
<gene>
    <name evidence="4" type="ORF">A4R43_33210</name>
</gene>
<dbReference type="InterPro" id="IPR000030">
    <property type="entry name" value="PPE_dom"/>
</dbReference>
<evidence type="ECO:0000313" key="4">
    <source>
        <dbReference type="EMBL" id="AXB46703.1"/>
    </source>
</evidence>
<reference evidence="4 5" key="1">
    <citation type="submission" date="2016-04" db="EMBL/GenBank/DDBJ databases">
        <title>Complete genome sequence and analysis of deep-sea sediment isolate, Amycolatopsis sp. WP1.</title>
        <authorList>
            <person name="Wang H."/>
            <person name="Chen S."/>
            <person name="Wu Q."/>
        </authorList>
    </citation>
    <scope>NUCLEOTIDE SEQUENCE [LARGE SCALE GENOMIC DNA]</scope>
    <source>
        <strain evidence="4 5">WP1</strain>
    </source>
</reference>
<feature type="compositionally biased region" description="Pro residues" evidence="2">
    <location>
        <begin position="253"/>
        <end position="276"/>
    </location>
</feature>
<feature type="compositionally biased region" description="Basic and acidic residues" evidence="2">
    <location>
        <begin position="389"/>
        <end position="399"/>
    </location>
</feature>
<dbReference type="KEGG" id="aab:A4R43_33210"/>
<organism evidence="4 5">
    <name type="scientific">Amycolatopsis albispora</name>
    <dbReference type="NCBI Taxonomy" id="1804986"/>
    <lineage>
        <taxon>Bacteria</taxon>
        <taxon>Bacillati</taxon>
        <taxon>Actinomycetota</taxon>
        <taxon>Actinomycetes</taxon>
        <taxon>Pseudonocardiales</taxon>
        <taxon>Pseudonocardiaceae</taxon>
        <taxon>Amycolatopsis</taxon>
    </lineage>
</organism>
<dbReference type="AlphaFoldDB" id="A0A344LF79"/>